<comment type="caution">
    <text evidence="2">The sequence shown here is derived from an EMBL/GenBank/DDBJ whole genome shotgun (WGS) entry which is preliminary data.</text>
</comment>
<feature type="transmembrane region" description="Helical" evidence="1">
    <location>
        <begin position="12"/>
        <end position="34"/>
    </location>
</feature>
<keyword evidence="3" id="KW-1185">Reference proteome</keyword>
<evidence type="ECO:0000313" key="2">
    <source>
        <dbReference type="EMBL" id="KAF5380782.1"/>
    </source>
</evidence>
<gene>
    <name evidence="2" type="ORF">D9757_007107</name>
</gene>
<dbReference type="EMBL" id="JAACJN010000062">
    <property type="protein sequence ID" value="KAF5380782.1"/>
    <property type="molecule type" value="Genomic_DNA"/>
</dbReference>
<keyword evidence="1" id="KW-0812">Transmembrane</keyword>
<evidence type="ECO:0000313" key="3">
    <source>
        <dbReference type="Proteomes" id="UP000518752"/>
    </source>
</evidence>
<accession>A0A8H5M4U7</accession>
<feature type="transmembrane region" description="Helical" evidence="1">
    <location>
        <begin position="46"/>
        <end position="66"/>
    </location>
</feature>
<feature type="transmembrane region" description="Helical" evidence="1">
    <location>
        <begin position="78"/>
        <end position="98"/>
    </location>
</feature>
<keyword evidence="1" id="KW-0472">Membrane</keyword>
<protein>
    <submittedName>
        <fullName evidence="2">Uncharacterized protein</fullName>
    </submittedName>
</protein>
<organism evidence="2 3">
    <name type="scientific">Collybiopsis confluens</name>
    <dbReference type="NCBI Taxonomy" id="2823264"/>
    <lineage>
        <taxon>Eukaryota</taxon>
        <taxon>Fungi</taxon>
        <taxon>Dikarya</taxon>
        <taxon>Basidiomycota</taxon>
        <taxon>Agaricomycotina</taxon>
        <taxon>Agaricomycetes</taxon>
        <taxon>Agaricomycetidae</taxon>
        <taxon>Agaricales</taxon>
        <taxon>Marasmiineae</taxon>
        <taxon>Omphalotaceae</taxon>
        <taxon>Collybiopsis</taxon>
    </lineage>
</organism>
<keyword evidence="1" id="KW-1133">Transmembrane helix</keyword>
<name>A0A8H5M4U7_9AGAR</name>
<evidence type="ECO:0000256" key="1">
    <source>
        <dbReference type="SAM" id="Phobius"/>
    </source>
</evidence>
<sequence>MLRKGDFAPSLKGAGFGYTLLHFWVHIFTMGAILRLDSQLLVNRVVGVNILQLFGLFGSIITILNARFSSPIKRHPTWYNFIGSWVISSISYTLLLFAGQVDLSGSGKSVPFGFSAAATLGLVVQGAKVVDKDFWLDATRINKSNWQWDVLDDAELWTYGIGSSQSLDVLEMEVEDRGRYLIYASIELDQGFNYRKSILL</sequence>
<dbReference type="Proteomes" id="UP000518752">
    <property type="component" value="Unassembled WGS sequence"/>
</dbReference>
<dbReference type="OrthoDB" id="3259067at2759"/>
<proteinExistence type="predicted"/>
<reference evidence="2 3" key="1">
    <citation type="journal article" date="2020" name="ISME J.">
        <title>Uncovering the hidden diversity of litter-decomposition mechanisms in mushroom-forming fungi.</title>
        <authorList>
            <person name="Floudas D."/>
            <person name="Bentzer J."/>
            <person name="Ahren D."/>
            <person name="Johansson T."/>
            <person name="Persson P."/>
            <person name="Tunlid A."/>
        </authorList>
    </citation>
    <scope>NUCLEOTIDE SEQUENCE [LARGE SCALE GENOMIC DNA]</scope>
    <source>
        <strain evidence="2 3">CBS 406.79</strain>
    </source>
</reference>
<dbReference type="AlphaFoldDB" id="A0A8H5M4U7"/>